<dbReference type="InterPro" id="IPR025381">
    <property type="entry name" value="DUF4296"/>
</dbReference>
<evidence type="ECO:0000313" key="4">
    <source>
        <dbReference type="Proteomes" id="UP000515349"/>
    </source>
</evidence>
<dbReference type="PROSITE" id="PS51257">
    <property type="entry name" value="PROKAR_LIPOPROTEIN"/>
    <property type="match status" value="1"/>
</dbReference>
<reference evidence="2" key="3">
    <citation type="submission" date="2020-07" db="EMBL/GenBank/DDBJ databases">
        <authorList>
            <person name="Yang C."/>
        </authorList>
    </citation>
    <scope>NUCLEOTIDE SEQUENCE</scope>
    <source>
        <strain evidence="2">Cx-624</strain>
    </source>
</reference>
<proteinExistence type="predicted"/>
<reference evidence="3 4" key="1">
    <citation type="submission" date="2020-07" db="EMBL/GenBank/DDBJ databases">
        <title>Chryseobacterium sp.cx-624.</title>
        <authorList>
            <person name="Yang C."/>
        </authorList>
    </citation>
    <scope>NUCLEOTIDE SEQUENCE [LARGE SCALE GENOMIC DNA]</scope>
    <source>
        <strain evidence="3">Cx-624</strain>
        <strain evidence="4">cx-624</strain>
    </source>
</reference>
<dbReference type="RefSeq" id="WP_181887064.1">
    <property type="nucleotide sequence ID" value="NZ_CP059472.1"/>
</dbReference>
<organism evidence="3 4">
    <name type="scientific">Marnyiella aurantia</name>
    <dbReference type="NCBI Taxonomy" id="2758037"/>
    <lineage>
        <taxon>Bacteria</taxon>
        <taxon>Pseudomonadati</taxon>
        <taxon>Bacteroidota</taxon>
        <taxon>Flavobacteriia</taxon>
        <taxon>Flavobacteriales</taxon>
        <taxon>Weeksellaceae</taxon>
        <taxon>Marnyiella</taxon>
    </lineage>
</organism>
<feature type="domain" description="DUF4296" evidence="1">
    <location>
        <begin position="23"/>
        <end position="98"/>
    </location>
</feature>
<protein>
    <submittedName>
        <fullName evidence="3">DUF4296 domain-containing protein</fullName>
    </submittedName>
</protein>
<dbReference type="EMBL" id="JACEUX010000002">
    <property type="protein sequence ID" value="MBA5246961.1"/>
    <property type="molecule type" value="Genomic_DNA"/>
</dbReference>
<evidence type="ECO:0000313" key="5">
    <source>
        <dbReference type="Proteomes" id="UP000539710"/>
    </source>
</evidence>
<dbReference type="Pfam" id="PF14129">
    <property type="entry name" value="DUF4296"/>
    <property type="match status" value="1"/>
</dbReference>
<evidence type="ECO:0000313" key="3">
    <source>
        <dbReference type="EMBL" id="QMS97701.1"/>
    </source>
</evidence>
<dbReference type="Proteomes" id="UP000515349">
    <property type="component" value="Chromosome"/>
</dbReference>
<dbReference type="Proteomes" id="UP000539710">
    <property type="component" value="Unassembled WGS sequence"/>
</dbReference>
<dbReference type="AlphaFoldDB" id="A0A7D7QE47"/>
<sequence length="122" mass="14181">MKQFLFFCTFTFFLACSDYVERPGKLLDEDTMSEIIAEMTVQEELLRLNPKSNMENATRFVLKKHEISAADFTASYKYYATSRKLQGILTEAQNIIKNSHPKADTYIENELKKIKKQELPSN</sequence>
<gene>
    <name evidence="3" type="ORF">H1R16_08190</name>
    <name evidence="2" type="ORF">H2507_07250</name>
</gene>
<name>A0A7D7QE47_9FLAO</name>
<reference evidence="5" key="2">
    <citation type="submission" date="2020-07" db="EMBL/GenBank/DDBJ databases">
        <title>Flavobacterium sp. xlx-214.</title>
        <authorList>
            <person name="Yang C."/>
        </authorList>
    </citation>
    <scope>NUCLEOTIDE SEQUENCE [LARGE SCALE GENOMIC DNA]</scope>
    <source>
        <strain evidence="5">CX-624</strain>
    </source>
</reference>
<evidence type="ECO:0000313" key="2">
    <source>
        <dbReference type="EMBL" id="MBA5246961.1"/>
    </source>
</evidence>
<evidence type="ECO:0000259" key="1">
    <source>
        <dbReference type="Pfam" id="PF14129"/>
    </source>
</evidence>
<dbReference type="EMBL" id="CP059472">
    <property type="protein sequence ID" value="QMS97701.1"/>
    <property type="molecule type" value="Genomic_DNA"/>
</dbReference>
<accession>A0A7D7QE47</accession>
<keyword evidence="5" id="KW-1185">Reference proteome</keyword>
<dbReference type="KEGG" id="cbau:H1R16_08190"/>